<organism evidence="1 2">
    <name type="scientific">Ilyodon furcidens</name>
    <name type="common">goldbreast splitfin</name>
    <dbReference type="NCBI Taxonomy" id="33524"/>
    <lineage>
        <taxon>Eukaryota</taxon>
        <taxon>Metazoa</taxon>
        <taxon>Chordata</taxon>
        <taxon>Craniata</taxon>
        <taxon>Vertebrata</taxon>
        <taxon>Euteleostomi</taxon>
        <taxon>Actinopterygii</taxon>
        <taxon>Neopterygii</taxon>
        <taxon>Teleostei</taxon>
        <taxon>Neoteleostei</taxon>
        <taxon>Acanthomorphata</taxon>
        <taxon>Ovalentaria</taxon>
        <taxon>Atherinomorphae</taxon>
        <taxon>Cyprinodontiformes</taxon>
        <taxon>Goodeidae</taxon>
        <taxon>Ilyodon</taxon>
    </lineage>
</organism>
<accession>A0ABV0UX49</accession>
<evidence type="ECO:0000313" key="1">
    <source>
        <dbReference type="EMBL" id="MEQ2249752.1"/>
    </source>
</evidence>
<evidence type="ECO:0000313" key="2">
    <source>
        <dbReference type="Proteomes" id="UP001482620"/>
    </source>
</evidence>
<comment type="caution">
    <text evidence="1">The sequence shown here is derived from an EMBL/GenBank/DDBJ whole genome shotgun (WGS) entry which is preliminary data.</text>
</comment>
<keyword evidence="2" id="KW-1185">Reference proteome</keyword>
<name>A0ABV0UX49_9TELE</name>
<reference evidence="1 2" key="1">
    <citation type="submission" date="2021-06" db="EMBL/GenBank/DDBJ databases">
        <authorList>
            <person name="Palmer J.M."/>
        </authorList>
    </citation>
    <scope>NUCLEOTIDE SEQUENCE [LARGE SCALE GENOMIC DNA]</scope>
    <source>
        <strain evidence="2">if_2019</strain>
        <tissue evidence="1">Muscle</tissue>
    </source>
</reference>
<dbReference type="Proteomes" id="UP001482620">
    <property type="component" value="Unassembled WGS sequence"/>
</dbReference>
<sequence>MCGRNIWYKQGSPLPSCSLLPPLCPIFLLPPNSAAQLQLLLLQNTRQNSKKFTFSWKTRNVFLDSVFSVPISYSNHYPICPSLGVPQCQATGNEVFISPVGDMERGICFTAVENGLNGDKNKNCVDKSEC</sequence>
<dbReference type="EMBL" id="JAHRIQ010086409">
    <property type="protein sequence ID" value="MEQ2249752.1"/>
    <property type="molecule type" value="Genomic_DNA"/>
</dbReference>
<proteinExistence type="predicted"/>
<protein>
    <submittedName>
        <fullName evidence="1">Uncharacterized protein</fullName>
    </submittedName>
</protein>
<gene>
    <name evidence="1" type="ORF">ILYODFUR_032528</name>
</gene>